<accession>A0A1B6M264</accession>
<dbReference type="InterPro" id="IPR036259">
    <property type="entry name" value="MFS_trans_sf"/>
</dbReference>
<evidence type="ECO:0000256" key="3">
    <source>
        <dbReference type="ARBA" id="ARBA00022989"/>
    </source>
</evidence>
<feature type="signal peptide" evidence="5">
    <location>
        <begin position="1"/>
        <end position="17"/>
    </location>
</feature>
<dbReference type="PANTHER" id="PTHR11662">
    <property type="entry name" value="SOLUTE CARRIER FAMILY 17"/>
    <property type="match status" value="1"/>
</dbReference>
<keyword evidence="5" id="KW-0732">Signal</keyword>
<evidence type="ECO:0000313" key="7">
    <source>
        <dbReference type="EMBL" id="JAT30013.1"/>
    </source>
</evidence>
<dbReference type="InterPro" id="IPR020846">
    <property type="entry name" value="MFS_dom"/>
</dbReference>
<dbReference type="EMBL" id="GEBQ01009964">
    <property type="protein sequence ID" value="JAT30013.1"/>
    <property type="molecule type" value="Transcribed_RNA"/>
</dbReference>
<gene>
    <name evidence="7" type="ORF">g.54960</name>
</gene>
<dbReference type="SUPFAM" id="SSF103473">
    <property type="entry name" value="MFS general substrate transporter"/>
    <property type="match status" value="1"/>
</dbReference>
<dbReference type="Gene3D" id="1.20.120.540">
    <property type="entry name" value="Voltage-gated potassium channels"/>
    <property type="match status" value="1"/>
</dbReference>
<dbReference type="GO" id="GO:0016020">
    <property type="term" value="C:membrane"/>
    <property type="evidence" value="ECO:0007669"/>
    <property type="project" value="UniProtKB-SubCell"/>
</dbReference>
<dbReference type="Pfam" id="PF07690">
    <property type="entry name" value="MFS_1"/>
    <property type="match status" value="1"/>
</dbReference>
<feature type="domain" description="Major facilitator superfamily (MFS) profile" evidence="6">
    <location>
        <begin position="7"/>
        <end position="133"/>
    </location>
</feature>
<dbReference type="GO" id="GO:0022857">
    <property type="term" value="F:transmembrane transporter activity"/>
    <property type="evidence" value="ECO:0007669"/>
    <property type="project" value="InterPro"/>
</dbReference>
<reference evidence="7" key="1">
    <citation type="submission" date="2015-11" db="EMBL/GenBank/DDBJ databases">
        <title>De novo transcriptome assembly of four potential Pierce s Disease insect vectors from Arizona vineyards.</title>
        <authorList>
            <person name="Tassone E.E."/>
        </authorList>
    </citation>
    <scope>NUCLEOTIDE SEQUENCE</scope>
</reference>
<feature type="non-terminal residue" evidence="7">
    <location>
        <position position="133"/>
    </location>
</feature>
<dbReference type="InterPro" id="IPR011701">
    <property type="entry name" value="MFS"/>
</dbReference>
<dbReference type="InterPro" id="IPR027378">
    <property type="entry name" value="Nucleotide_channel_N"/>
</dbReference>
<dbReference type="GO" id="GO:0006820">
    <property type="term" value="P:monoatomic anion transport"/>
    <property type="evidence" value="ECO:0007669"/>
    <property type="project" value="TreeGrafter"/>
</dbReference>
<evidence type="ECO:0000256" key="2">
    <source>
        <dbReference type="ARBA" id="ARBA00022692"/>
    </source>
</evidence>
<protein>
    <recommendedName>
        <fullName evidence="6">Major facilitator superfamily (MFS) profile domain-containing protein</fullName>
    </recommendedName>
</protein>
<sequence length="133" mass="14788">MCMSGLMLVTVNRLTFTLLMENLMYKKRELRKDIDCPSVRPNHNHSSGYEEFAWGKDLQLNIMAAWSMGYMMGRLPTGLLTNKLGAKSLYGYSVFVTGLCALLTPLCARAGPYILMINRVLGGVFSSALLPCI</sequence>
<evidence type="ECO:0000256" key="1">
    <source>
        <dbReference type="ARBA" id="ARBA00004141"/>
    </source>
</evidence>
<feature type="chain" id="PRO_5008587783" description="Major facilitator superfamily (MFS) profile domain-containing protein" evidence="5">
    <location>
        <begin position="18"/>
        <end position="133"/>
    </location>
</feature>
<comment type="subcellular location">
    <subcellularLocation>
        <location evidence="1">Membrane</location>
        <topology evidence="1">Multi-pass membrane protein</topology>
    </subcellularLocation>
</comment>
<keyword evidence="4" id="KW-0472">Membrane</keyword>
<dbReference type="PANTHER" id="PTHR11662:SF399">
    <property type="entry name" value="FI19708P1-RELATED"/>
    <property type="match status" value="1"/>
</dbReference>
<keyword evidence="2" id="KW-0812">Transmembrane</keyword>
<proteinExistence type="predicted"/>
<name>A0A1B6M264_9HEMI</name>
<dbReference type="AlphaFoldDB" id="A0A1B6M264"/>
<dbReference type="PROSITE" id="PS50850">
    <property type="entry name" value="MFS"/>
    <property type="match status" value="1"/>
</dbReference>
<dbReference type="InterPro" id="IPR050382">
    <property type="entry name" value="MFS_Na/Anion_cotransporter"/>
</dbReference>
<evidence type="ECO:0000256" key="5">
    <source>
        <dbReference type="SAM" id="SignalP"/>
    </source>
</evidence>
<keyword evidence="3" id="KW-1133">Transmembrane helix</keyword>
<evidence type="ECO:0000259" key="6">
    <source>
        <dbReference type="PROSITE" id="PS50850"/>
    </source>
</evidence>
<evidence type="ECO:0000256" key="4">
    <source>
        <dbReference type="ARBA" id="ARBA00023136"/>
    </source>
</evidence>
<organism evidence="7">
    <name type="scientific">Graphocephala atropunctata</name>
    <dbReference type="NCBI Taxonomy" id="36148"/>
    <lineage>
        <taxon>Eukaryota</taxon>
        <taxon>Metazoa</taxon>
        <taxon>Ecdysozoa</taxon>
        <taxon>Arthropoda</taxon>
        <taxon>Hexapoda</taxon>
        <taxon>Insecta</taxon>
        <taxon>Pterygota</taxon>
        <taxon>Neoptera</taxon>
        <taxon>Paraneoptera</taxon>
        <taxon>Hemiptera</taxon>
        <taxon>Auchenorrhyncha</taxon>
        <taxon>Membracoidea</taxon>
        <taxon>Cicadellidae</taxon>
        <taxon>Cicadellinae</taxon>
        <taxon>Cicadellini</taxon>
        <taxon>Graphocephala</taxon>
    </lineage>
</organism>